<name>A0A840SKD4_9RHOB</name>
<keyword evidence="4" id="KW-1185">Reference proteome</keyword>
<dbReference type="InterPro" id="IPR008613">
    <property type="entry name" value="Excalibur_Ca-bd_domain"/>
</dbReference>
<feature type="chain" id="PRO_5032740599" description="Excalibur calcium-binding domain-containing protein" evidence="1">
    <location>
        <begin position="24"/>
        <end position="89"/>
    </location>
</feature>
<feature type="signal peptide" evidence="1">
    <location>
        <begin position="1"/>
        <end position="23"/>
    </location>
</feature>
<sequence>MRRHLSAGALALAMLTLPAASHAVQTSEDAAGADIGRRLMEIAQGHSCSPKLTCGRISSCEEAHWLLANCSWGGKLDRNGDGVPCESLC</sequence>
<dbReference type="AlphaFoldDB" id="A0A840SKD4"/>
<dbReference type="EMBL" id="JACHFM010000001">
    <property type="protein sequence ID" value="MBB5220346.1"/>
    <property type="molecule type" value="Genomic_DNA"/>
</dbReference>
<evidence type="ECO:0000259" key="2">
    <source>
        <dbReference type="Pfam" id="PF05901"/>
    </source>
</evidence>
<comment type="caution">
    <text evidence="3">The sequence shown here is derived from an EMBL/GenBank/DDBJ whole genome shotgun (WGS) entry which is preliminary data.</text>
</comment>
<keyword evidence="1" id="KW-0732">Signal</keyword>
<reference evidence="3 4" key="1">
    <citation type="submission" date="2020-08" db="EMBL/GenBank/DDBJ databases">
        <title>Genomic Encyclopedia of Type Strains, Phase IV (KMG-IV): sequencing the most valuable type-strain genomes for metagenomic binning, comparative biology and taxonomic classification.</title>
        <authorList>
            <person name="Goeker M."/>
        </authorList>
    </citation>
    <scope>NUCLEOTIDE SEQUENCE [LARGE SCALE GENOMIC DNA]</scope>
    <source>
        <strain evidence="3 4">DSM 101730</strain>
    </source>
</reference>
<organism evidence="3 4">
    <name type="scientific">Amaricoccus macauensis</name>
    <dbReference type="NCBI Taxonomy" id="57001"/>
    <lineage>
        <taxon>Bacteria</taxon>
        <taxon>Pseudomonadati</taxon>
        <taxon>Pseudomonadota</taxon>
        <taxon>Alphaproteobacteria</taxon>
        <taxon>Rhodobacterales</taxon>
        <taxon>Paracoccaceae</taxon>
        <taxon>Amaricoccus</taxon>
    </lineage>
</organism>
<accession>A0A840SKD4</accession>
<protein>
    <recommendedName>
        <fullName evidence="2">Excalibur calcium-binding domain-containing protein</fullName>
    </recommendedName>
</protein>
<gene>
    <name evidence="3" type="ORF">HNP73_000267</name>
</gene>
<feature type="domain" description="Excalibur calcium-binding" evidence="2">
    <location>
        <begin position="54"/>
        <end position="86"/>
    </location>
</feature>
<dbReference type="Proteomes" id="UP000549457">
    <property type="component" value="Unassembled WGS sequence"/>
</dbReference>
<evidence type="ECO:0000313" key="3">
    <source>
        <dbReference type="EMBL" id="MBB5220346.1"/>
    </source>
</evidence>
<evidence type="ECO:0000256" key="1">
    <source>
        <dbReference type="SAM" id="SignalP"/>
    </source>
</evidence>
<dbReference type="Pfam" id="PF05901">
    <property type="entry name" value="Excalibur"/>
    <property type="match status" value="1"/>
</dbReference>
<evidence type="ECO:0000313" key="4">
    <source>
        <dbReference type="Proteomes" id="UP000549457"/>
    </source>
</evidence>
<proteinExistence type="predicted"/>